<feature type="transmembrane region" description="Helical" evidence="1">
    <location>
        <begin position="153"/>
        <end position="176"/>
    </location>
</feature>
<name>A0ABU3GRS5_9SPHI</name>
<sequence length="220" mass="25387">MKITEQEQQDIKSVLWQNIKFRETIDEVYDHILSSVEEMPTEGNPGAIARNIINTEFGGWDGIKESEQERLKAVRKYVGNRLWQYIKNWFSLPLILLTVLIAIGIYNMAGYIPRRVLFLVVFGIAMMPLPYWLKIAPCNRFSKKYKPSIKECIAERIATFGISIFNCLLFLPGVLLNDENYKFLRDGHIAIITPVVILYLIYGISSVKVLKEDLRISVVK</sequence>
<keyword evidence="1" id="KW-1133">Transmembrane helix</keyword>
<keyword evidence="1" id="KW-0472">Membrane</keyword>
<dbReference type="EMBL" id="JAVLVU010000001">
    <property type="protein sequence ID" value="MDT3402466.1"/>
    <property type="molecule type" value="Genomic_DNA"/>
</dbReference>
<reference evidence="3" key="1">
    <citation type="submission" date="2023-07" db="EMBL/GenBank/DDBJ databases">
        <title>Functional and genomic diversity of the sorghum phyllosphere microbiome.</title>
        <authorList>
            <person name="Shade A."/>
        </authorList>
    </citation>
    <scope>NUCLEOTIDE SEQUENCE [LARGE SCALE GENOMIC DNA]</scope>
    <source>
        <strain evidence="3">SORGH_AS_0422</strain>
    </source>
</reference>
<organism evidence="2 3">
    <name type="scientific">Mucilaginibacter terrae</name>
    <dbReference type="NCBI Taxonomy" id="1955052"/>
    <lineage>
        <taxon>Bacteria</taxon>
        <taxon>Pseudomonadati</taxon>
        <taxon>Bacteroidota</taxon>
        <taxon>Sphingobacteriia</taxon>
        <taxon>Sphingobacteriales</taxon>
        <taxon>Sphingobacteriaceae</taxon>
        <taxon>Mucilaginibacter</taxon>
    </lineage>
</organism>
<keyword evidence="3" id="KW-1185">Reference proteome</keyword>
<feature type="transmembrane region" description="Helical" evidence="1">
    <location>
        <begin position="115"/>
        <end position="133"/>
    </location>
</feature>
<feature type="transmembrane region" description="Helical" evidence="1">
    <location>
        <begin position="89"/>
        <end position="109"/>
    </location>
</feature>
<feature type="transmembrane region" description="Helical" evidence="1">
    <location>
        <begin position="188"/>
        <end position="210"/>
    </location>
</feature>
<dbReference type="Proteomes" id="UP001258315">
    <property type="component" value="Unassembled WGS sequence"/>
</dbReference>
<evidence type="ECO:0000313" key="2">
    <source>
        <dbReference type="EMBL" id="MDT3402466.1"/>
    </source>
</evidence>
<protein>
    <recommendedName>
        <fullName evidence="4">DUF1129 domain-containing protein</fullName>
    </recommendedName>
</protein>
<proteinExistence type="predicted"/>
<evidence type="ECO:0000256" key="1">
    <source>
        <dbReference type="SAM" id="Phobius"/>
    </source>
</evidence>
<comment type="caution">
    <text evidence="2">The sequence shown here is derived from an EMBL/GenBank/DDBJ whole genome shotgun (WGS) entry which is preliminary data.</text>
</comment>
<dbReference type="RefSeq" id="WP_311948971.1">
    <property type="nucleotide sequence ID" value="NZ_JAVLVU010000001.1"/>
</dbReference>
<gene>
    <name evidence="2" type="ORF">QE417_001538</name>
</gene>
<evidence type="ECO:0008006" key="4">
    <source>
        <dbReference type="Google" id="ProtNLM"/>
    </source>
</evidence>
<accession>A0ABU3GRS5</accession>
<keyword evidence="1" id="KW-0812">Transmembrane</keyword>
<evidence type="ECO:0000313" key="3">
    <source>
        <dbReference type="Proteomes" id="UP001258315"/>
    </source>
</evidence>